<dbReference type="Pfam" id="PF04079">
    <property type="entry name" value="SMC_ScpB"/>
    <property type="match status" value="1"/>
</dbReference>
<accession>A0A3E2TIB6</accession>
<dbReference type="Gene3D" id="1.10.10.10">
    <property type="entry name" value="Winged helix-like DNA-binding domain superfamily/Winged helix DNA-binding domain"/>
    <property type="match status" value="2"/>
</dbReference>
<keyword evidence="4" id="KW-0131">Cell cycle</keyword>
<evidence type="ECO:0000256" key="4">
    <source>
        <dbReference type="ARBA" id="ARBA00023306"/>
    </source>
</evidence>
<keyword evidence="3" id="KW-0159">Chromosome partition</keyword>
<evidence type="ECO:0000256" key="3">
    <source>
        <dbReference type="ARBA" id="ARBA00022829"/>
    </source>
</evidence>
<dbReference type="Proteomes" id="UP000261011">
    <property type="component" value="Unassembled WGS sequence"/>
</dbReference>
<keyword evidence="6" id="KW-1185">Reference proteome</keyword>
<organism evidence="5 6">
    <name type="scientific">Anaerococcus nagyae</name>
    <dbReference type="NCBI Taxonomy" id="1755241"/>
    <lineage>
        <taxon>Bacteria</taxon>
        <taxon>Bacillati</taxon>
        <taxon>Bacillota</taxon>
        <taxon>Tissierellia</taxon>
        <taxon>Tissierellales</taxon>
        <taxon>Peptoniphilaceae</taxon>
        <taxon>Anaerococcus</taxon>
    </lineage>
</organism>
<dbReference type="NCBIfam" id="TIGR00281">
    <property type="entry name" value="SMC-Scp complex subunit ScpB"/>
    <property type="match status" value="1"/>
</dbReference>
<sequence length="178" mass="20512">MDNAYLKGVIEEIFYVWGEPIDIEDLSKIIVDANKNQIKAALLEMIDERENGDSGLLIKKFNNSYQFTTRAEHDKYFTNLIKSSEKKLSTSALETLSIIAYKQPITRAEIDKIRGVRSQSTIDNLLDRGLIKENGRLDKIGKPIIYITTDLFLKYFDIKDLSELPEIKEAEDNLYEDQ</sequence>
<dbReference type="PANTHER" id="PTHR34298:SF2">
    <property type="entry name" value="SEGREGATION AND CONDENSATION PROTEIN B"/>
    <property type="match status" value="1"/>
</dbReference>
<dbReference type="EMBL" id="QVEU01000003">
    <property type="protein sequence ID" value="RGB76425.1"/>
    <property type="molecule type" value="Genomic_DNA"/>
</dbReference>
<dbReference type="InterPro" id="IPR005234">
    <property type="entry name" value="ScpB_csome_segregation"/>
</dbReference>
<dbReference type="InterPro" id="IPR036388">
    <property type="entry name" value="WH-like_DNA-bd_sf"/>
</dbReference>
<dbReference type="GO" id="GO:0051304">
    <property type="term" value="P:chromosome separation"/>
    <property type="evidence" value="ECO:0007669"/>
    <property type="project" value="InterPro"/>
</dbReference>
<keyword evidence="1" id="KW-0963">Cytoplasm</keyword>
<dbReference type="RefSeq" id="WP_117521391.1">
    <property type="nucleotide sequence ID" value="NZ_AP031484.1"/>
</dbReference>
<reference evidence="5 6" key="1">
    <citation type="submission" date="2018-08" db="EMBL/GenBank/DDBJ databases">
        <title>A genome reference for cultivated species of the human gut microbiota.</title>
        <authorList>
            <person name="Zou Y."/>
            <person name="Xue W."/>
            <person name="Luo G."/>
        </authorList>
    </citation>
    <scope>NUCLEOTIDE SEQUENCE [LARGE SCALE GENOMIC DNA]</scope>
    <source>
        <strain evidence="5 6">OF01-3</strain>
    </source>
</reference>
<keyword evidence="2" id="KW-0132">Cell division</keyword>
<dbReference type="PANTHER" id="PTHR34298">
    <property type="entry name" value="SEGREGATION AND CONDENSATION PROTEIN B"/>
    <property type="match status" value="1"/>
</dbReference>
<comment type="caution">
    <text evidence="5">The sequence shown here is derived from an EMBL/GenBank/DDBJ whole genome shotgun (WGS) entry which is preliminary data.</text>
</comment>
<dbReference type="GO" id="GO:0051301">
    <property type="term" value="P:cell division"/>
    <property type="evidence" value="ECO:0007669"/>
    <property type="project" value="UniProtKB-KW"/>
</dbReference>
<evidence type="ECO:0000256" key="2">
    <source>
        <dbReference type="ARBA" id="ARBA00022618"/>
    </source>
</evidence>
<evidence type="ECO:0000256" key="1">
    <source>
        <dbReference type="ARBA" id="ARBA00022490"/>
    </source>
</evidence>
<evidence type="ECO:0000313" key="6">
    <source>
        <dbReference type="Proteomes" id="UP000261011"/>
    </source>
</evidence>
<dbReference type="SUPFAM" id="SSF46785">
    <property type="entry name" value="Winged helix' DNA-binding domain"/>
    <property type="match status" value="2"/>
</dbReference>
<dbReference type="AlphaFoldDB" id="A0A3E2TIB6"/>
<gene>
    <name evidence="5" type="primary">scpB</name>
    <name evidence="5" type="ORF">DXA39_04450</name>
</gene>
<dbReference type="OrthoDB" id="9806226at2"/>
<protein>
    <submittedName>
        <fullName evidence="5">SMC-Scp complex subunit ScpB</fullName>
    </submittedName>
</protein>
<dbReference type="PIRSF" id="PIRSF019345">
    <property type="entry name" value="ScpB"/>
    <property type="match status" value="1"/>
</dbReference>
<name>A0A3E2TIB6_9FIRM</name>
<evidence type="ECO:0000313" key="5">
    <source>
        <dbReference type="EMBL" id="RGB76425.1"/>
    </source>
</evidence>
<dbReference type="InterPro" id="IPR036390">
    <property type="entry name" value="WH_DNA-bd_sf"/>
</dbReference>
<proteinExistence type="predicted"/>